<dbReference type="RefSeq" id="XP_026217211.1">
    <property type="nucleotide sequence ID" value="XM_026361426.1"/>
</dbReference>
<dbReference type="RefSeq" id="XP_026217206.1">
    <property type="nucleotide sequence ID" value="XM_026361421.2"/>
</dbReference>
<keyword evidence="3" id="KW-0238">DNA-binding</keyword>
<dbReference type="Pfam" id="PF21928">
    <property type="entry name" value="XLF_CC"/>
    <property type="match status" value="1"/>
</dbReference>
<dbReference type="InterPro" id="IPR038051">
    <property type="entry name" value="XRCC4-like_N_sf"/>
</dbReference>
<evidence type="ECO:0000256" key="3">
    <source>
        <dbReference type="ARBA" id="ARBA00023125"/>
    </source>
</evidence>
<evidence type="ECO:0000256" key="7">
    <source>
        <dbReference type="ARBA" id="ARBA00044529"/>
    </source>
</evidence>
<evidence type="ECO:0000313" key="11">
    <source>
        <dbReference type="Ensembl" id="ENSATEP00000015290.1"/>
    </source>
</evidence>
<dbReference type="FunFam" id="2.170.210.10:FF:000001">
    <property type="entry name" value="Non-homologous end-joining factor 1"/>
    <property type="match status" value="1"/>
</dbReference>
<dbReference type="InterPro" id="IPR015381">
    <property type="entry name" value="XLF-like_N"/>
</dbReference>
<dbReference type="Proteomes" id="UP000265040">
    <property type="component" value="Chromosome 2"/>
</dbReference>
<dbReference type="RefSeq" id="XP_026217209.1">
    <property type="nucleotide sequence ID" value="XM_026361424.1"/>
</dbReference>
<dbReference type="STRING" id="64144.ENSATEP00000015290"/>
<gene>
    <name evidence="11" type="primary">NHEJ1</name>
</gene>
<feature type="domain" description="XLF-like N-terminal" evidence="9">
    <location>
        <begin position="14"/>
        <end position="129"/>
    </location>
</feature>
<dbReference type="Gene3D" id="2.170.210.10">
    <property type="entry name" value="DNA double-strand break repair and VJ recombination XRCC4, N-terminal"/>
    <property type="match status" value="1"/>
</dbReference>
<evidence type="ECO:0000256" key="1">
    <source>
        <dbReference type="ARBA" id="ARBA00004123"/>
    </source>
</evidence>
<evidence type="ECO:0000256" key="4">
    <source>
        <dbReference type="ARBA" id="ARBA00023204"/>
    </source>
</evidence>
<feature type="compositionally biased region" description="Polar residues" evidence="8">
    <location>
        <begin position="295"/>
        <end position="305"/>
    </location>
</feature>
<keyword evidence="4" id="KW-0234">DNA repair</keyword>
<dbReference type="GO" id="GO:0045027">
    <property type="term" value="F:DNA end binding"/>
    <property type="evidence" value="ECO:0007669"/>
    <property type="project" value="TreeGrafter"/>
</dbReference>
<dbReference type="GO" id="GO:0032807">
    <property type="term" value="C:DNA ligase IV complex"/>
    <property type="evidence" value="ECO:0007669"/>
    <property type="project" value="TreeGrafter"/>
</dbReference>
<evidence type="ECO:0000256" key="2">
    <source>
        <dbReference type="ARBA" id="ARBA00022763"/>
    </source>
</evidence>
<dbReference type="OrthoDB" id="2155935at2759"/>
<keyword evidence="12" id="KW-1185">Reference proteome</keyword>
<reference evidence="11" key="1">
    <citation type="submission" date="2021-04" db="EMBL/GenBank/DDBJ databases">
        <authorList>
            <consortium name="Wellcome Sanger Institute Data Sharing"/>
        </authorList>
    </citation>
    <scope>NUCLEOTIDE SEQUENCE [LARGE SCALE GENOMIC DNA]</scope>
</reference>
<dbReference type="InterPro" id="IPR053829">
    <property type="entry name" value="XLF-like_CC"/>
</dbReference>
<dbReference type="InParanoid" id="A0A3Q1I1J2"/>
<reference evidence="11" key="2">
    <citation type="submission" date="2025-08" db="UniProtKB">
        <authorList>
            <consortium name="Ensembl"/>
        </authorList>
    </citation>
    <scope>IDENTIFICATION</scope>
</reference>
<evidence type="ECO:0000259" key="10">
    <source>
        <dbReference type="Pfam" id="PF21928"/>
    </source>
</evidence>
<dbReference type="FunCoup" id="A0A3Q1I1J2">
    <property type="interactions" value="353"/>
</dbReference>
<feature type="compositionally biased region" description="Basic and acidic residues" evidence="8">
    <location>
        <begin position="237"/>
        <end position="250"/>
    </location>
</feature>
<name>A0A3Q1I1J2_ANATE</name>
<organism evidence="11 12">
    <name type="scientific">Anabas testudineus</name>
    <name type="common">Climbing perch</name>
    <name type="synonym">Anthias testudineus</name>
    <dbReference type="NCBI Taxonomy" id="64144"/>
    <lineage>
        <taxon>Eukaryota</taxon>
        <taxon>Metazoa</taxon>
        <taxon>Chordata</taxon>
        <taxon>Craniata</taxon>
        <taxon>Vertebrata</taxon>
        <taxon>Euteleostomi</taxon>
        <taxon>Actinopterygii</taxon>
        <taxon>Neopterygii</taxon>
        <taxon>Teleostei</taxon>
        <taxon>Neoteleostei</taxon>
        <taxon>Acanthomorphata</taxon>
        <taxon>Anabantaria</taxon>
        <taxon>Anabantiformes</taxon>
        <taxon>Anabantoidei</taxon>
        <taxon>Anabantidae</taxon>
        <taxon>Anabas</taxon>
    </lineage>
</organism>
<sequence length="322" mass="35916">MEVDRAPANLLQCPWLPVNIGGCQFLAKSWFGDTAYHIVLTDMNCVWEERMDSAAIQSRAQELNRRLRAPVRAFFSHLCEVVQPCLSGSCEQAAGEVQISLSRQEDGNISMKLKSELAGLPFYWEFHCTPASVTLVCVELVRPLLAMSRLLQHQVKQLGDLLLRKDAEIQDYRENGAVLSRERLQTEVFEEQTYREDFMAKALPLLSPEQQDTLGFGSDLQQLYAAVTAHRKARKRQLSEEHIVEQDKSSTQEPELPPSLGGGSVSSEPAEKDGEQTHNGQSAAARAKMADRSPVKQSPPVTSNPAERASSKPKKKKVGLFR</sequence>
<evidence type="ECO:0000256" key="5">
    <source>
        <dbReference type="ARBA" id="ARBA00023242"/>
    </source>
</evidence>
<dbReference type="Ensembl" id="ENSATET00000015531.3">
    <property type="protein sequence ID" value="ENSATEP00000015290.1"/>
    <property type="gene ID" value="ENSATEG00000010647.3"/>
</dbReference>
<keyword evidence="2" id="KW-0227">DNA damage</keyword>
<dbReference type="RefSeq" id="XP_026217212.1">
    <property type="nucleotide sequence ID" value="XM_026361427.2"/>
</dbReference>
<dbReference type="Gene3D" id="1.10.287.450">
    <property type="entry name" value="Helix hairpin bin"/>
    <property type="match status" value="1"/>
</dbReference>
<dbReference type="Pfam" id="PF09302">
    <property type="entry name" value="XLF"/>
    <property type="match status" value="1"/>
</dbReference>
<dbReference type="GeneTree" id="ENSGT00390000009940"/>
<dbReference type="GeneID" id="113163093"/>
<protein>
    <recommendedName>
        <fullName evidence="7">Non-homologous end-joining factor 1</fullName>
    </recommendedName>
</protein>
<dbReference type="FunFam" id="1.10.287.450:FF:000003">
    <property type="entry name" value="Non-homologous end-joining factor 1"/>
    <property type="match status" value="1"/>
</dbReference>
<proteinExistence type="inferred from homology"/>
<keyword evidence="5" id="KW-0539">Nucleus</keyword>
<dbReference type="InterPro" id="IPR052287">
    <property type="entry name" value="NHEJ_factor"/>
</dbReference>
<feature type="region of interest" description="Disordered" evidence="8">
    <location>
        <begin position="235"/>
        <end position="322"/>
    </location>
</feature>
<evidence type="ECO:0000256" key="8">
    <source>
        <dbReference type="SAM" id="MobiDB-lite"/>
    </source>
</evidence>
<dbReference type="OMA" id="LPFYWHF"/>
<dbReference type="AlphaFoldDB" id="A0A3Q1I1J2"/>
<feature type="compositionally biased region" description="Basic residues" evidence="8">
    <location>
        <begin position="311"/>
        <end position="322"/>
    </location>
</feature>
<evidence type="ECO:0000256" key="6">
    <source>
        <dbReference type="ARBA" id="ARBA00025747"/>
    </source>
</evidence>
<evidence type="ECO:0000259" key="9">
    <source>
        <dbReference type="Pfam" id="PF09302"/>
    </source>
</evidence>
<dbReference type="RefSeq" id="XP_026217213.1">
    <property type="nucleotide sequence ID" value="XM_026361428.1"/>
</dbReference>
<dbReference type="PANTHER" id="PTHR32235:SF1">
    <property type="entry name" value="NON-HOMOLOGOUS END-JOINING FACTOR 1"/>
    <property type="match status" value="1"/>
</dbReference>
<dbReference type="CDD" id="cd22285">
    <property type="entry name" value="HD_XLF_N"/>
    <property type="match status" value="1"/>
</dbReference>
<dbReference type="RefSeq" id="XP_026217210.1">
    <property type="nucleotide sequence ID" value="XM_026361425.1"/>
</dbReference>
<dbReference type="GO" id="GO:0006303">
    <property type="term" value="P:double-strand break repair via nonhomologous end joining"/>
    <property type="evidence" value="ECO:0007669"/>
    <property type="project" value="UniProtKB-ARBA"/>
</dbReference>
<comment type="subcellular location">
    <subcellularLocation>
        <location evidence="1">Nucleus</location>
    </subcellularLocation>
</comment>
<reference evidence="11" key="3">
    <citation type="submission" date="2025-09" db="UniProtKB">
        <authorList>
            <consortium name="Ensembl"/>
        </authorList>
    </citation>
    <scope>IDENTIFICATION</scope>
</reference>
<evidence type="ECO:0000313" key="12">
    <source>
        <dbReference type="Proteomes" id="UP000265040"/>
    </source>
</evidence>
<dbReference type="PANTHER" id="PTHR32235">
    <property type="entry name" value="NON-HOMOLOGOUS END-JOINING FACTOR 1"/>
    <property type="match status" value="1"/>
</dbReference>
<feature type="domain" description="XLF-like coiled-coil region" evidence="10">
    <location>
        <begin position="134"/>
        <end position="180"/>
    </location>
</feature>
<accession>A0A3Q1I1J2</accession>
<comment type="similarity">
    <text evidence="6">Belongs to the XRCC4-XLF family. XLF subfamily.</text>
</comment>